<dbReference type="AlphaFoldDB" id="K2FWH1"/>
<reference evidence="1" key="1">
    <citation type="journal article" date="2012" name="Science">
        <title>Fermentation, hydrogen, and sulfur metabolism in multiple uncultivated bacterial phyla.</title>
        <authorList>
            <person name="Wrighton K.C."/>
            <person name="Thomas B.C."/>
            <person name="Sharon I."/>
            <person name="Miller C.S."/>
            <person name="Castelle C.J."/>
            <person name="VerBerkmoes N.C."/>
            <person name="Wilkins M.J."/>
            <person name="Hettich R.L."/>
            <person name="Lipton M.S."/>
            <person name="Williams K.H."/>
            <person name="Long P.E."/>
            <person name="Banfield J.F."/>
        </authorList>
    </citation>
    <scope>NUCLEOTIDE SEQUENCE [LARGE SCALE GENOMIC DNA]</scope>
</reference>
<comment type="caution">
    <text evidence="1">The sequence shown here is derived from an EMBL/GenBank/DDBJ whole genome shotgun (WGS) entry which is preliminary data.</text>
</comment>
<name>K2FWH1_9BACT</name>
<protein>
    <submittedName>
        <fullName evidence="1">Uncharacterized protein</fullName>
    </submittedName>
</protein>
<evidence type="ECO:0000313" key="1">
    <source>
        <dbReference type="EMBL" id="EKE26222.1"/>
    </source>
</evidence>
<accession>K2FWH1</accession>
<proteinExistence type="predicted"/>
<sequence length="233" mass="28505">MSLNRKLHLNEIENNPIYKEYINFLEIFLECFRHRKISDSWCIKHIWNNNLIRCYKDLYETSKKIPWFYDSFSKDYDLKVLAKYFNQRNYYRGLEEIWLFAREYFIDNLKKNWIITKKIENQINQCKDNWEALKILYYEIERFKVRDNIDKELKNIPVNDLVLKIKNKVSSIMVIDNAITSYALLSNLLDFAEKIKFIIQCNAIKNFWLEINFDNIDISINPESVEIYNQNRY</sequence>
<organism evidence="1">
    <name type="scientific">uncultured bacterium</name>
    <name type="common">gcode 4</name>
    <dbReference type="NCBI Taxonomy" id="1234023"/>
    <lineage>
        <taxon>Bacteria</taxon>
        <taxon>environmental samples</taxon>
    </lineage>
</organism>
<gene>
    <name evidence="1" type="ORF">ACD_4C00373G0002</name>
</gene>
<dbReference type="EMBL" id="AMFJ01000889">
    <property type="protein sequence ID" value="EKE26222.1"/>
    <property type="molecule type" value="Genomic_DNA"/>
</dbReference>